<dbReference type="GO" id="GO:0030026">
    <property type="term" value="P:intracellular manganese ion homeostasis"/>
    <property type="evidence" value="ECO:0007669"/>
    <property type="project" value="InterPro"/>
</dbReference>
<dbReference type="GO" id="GO:0012505">
    <property type="term" value="C:endomembrane system"/>
    <property type="evidence" value="ECO:0007669"/>
    <property type="project" value="UniProtKB-SubCell"/>
</dbReference>
<feature type="transmembrane region" description="Helical" evidence="7">
    <location>
        <begin position="73"/>
        <end position="98"/>
    </location>
</feature>
<evidence type="ECO:0000256" key="1">
    <source>
        <dbReference type="ARBA" id="ARBA00004127"/>
    </source>
</evidence>
<feature type="transmembrane region" description="Helical" evidence="7">
    <location>
        <begin position="200"/>
        <end position="219"/>
    </location>
</feature>
<evidence type="ECO:0000256" key="3">
    <source>
        <dbReference type="ARBA" id="ARBA00022692"/>
    </source>
</evidence>
<dbReference type="AlphaFoldDB" id="A0A7S4MYN1"/>
<dbReference type="EMBL" id="HBKQ01033842">
    <property type="protein sequence ID" value="CAE2254567.1"/>
    <property type="molecule type" value="Transcribed_RNA"/>
</dbReference>
<organism evidence="8">
    <name type="scientific">Odontella aurita</name>
    <dbReference type="NCBI Taxonomy" id="265563"/>
    <lineage>
        <taxon>Eukaryota</taxon>
        <taxon>Sar</taxon>
        <taxon>Stramenopiles</taxon>
        <taxon>Ochrophyta</taxon>
        <taxon>Bacillariophyta</taxon>
        <taxon>Mediophyceae</taxon>
        <taxon>Biddulphiophycidae</taxon>
        <taxon>Eupodiscales</taxon>
        <taxon>Odontellaceae</taxon>
        <taxon>Odontella</taxon>
    </lineage>
</organism>
<accession>A0A7S4MYN1</accession>
<proteinExistence type="inferred from homology"/>
<evidence type="ECO:0000256" key="6">
    <source>
        <dbReference type="SAM" id="MobiDB-lite"/>
    </source>
</evidence>
<dbReference type="InterPro" id="IPR008217">
    <property type="entry name" value="Ccc1_fam"/>
</dbReference>
<dbReference type="Pfam" id="PF01988">
    <property type="entry name" value="VIT1"/>
    <property type="match status" value="1"/>
</dbReference>
<evidence type="ECO:0000256" key="2">
    <source>
        <dbReference type="ARBA" id="ARBA00007049"/>
    </source>
</evidence>
<dbReference type="PANTHER" id="PTHR31851">
    <property type="entry name" value="FE(2+)/MN(2+) TRANSPORTER PCL1"/>
    <property type="match status" value="1"/>
</dbReference>
<reference evidence="8" key="1">
    <citation type="submission" date="2021-01" db="EMBL/GenBank/DDBJ databases">
        <authorList>
            <person name="Corre E."/>
            <person name="Pelletier E."/>
            <person name="Niang G."/>
            <person name="Scheremetjew M."/>
            <person name="Finn R."/>
            <person name="Kale V."/>
            <person name="Holt S."/>
            <person name="Cochrane G."/>
            <person name="Meng A."/>
            <person name="Brown T."/>
            <person name="Cohen L."/>
        </authorList>
    </citation>
    <scope>NUCLEOTIDE SEQUENCE</scope>
    <source>
        <strain evidence="8">Isolate 1302-5</strain>
    </source>
</reference>
<protein>
    <recommendedName>
        <fullName evidence="9">Vacuolar iron transporter 1.1</fullName>
    </recommendedName>
</protein>
<comment type="subcellular location">
    <subcellularLocation>
        <location evidence="1">Endomembrane system</location>
        <topology evidence="1">Multi-pass membrane protein</topology>
    </subcellularLocation>
</comment>
<gene>
    <name evidence="8" type="ORF">OAUR00152_LOCUS23181</name>
</gene>
<keyword evidence="3 7" id="KW-0812">Transmembrane</keyword>
<keyword evidence="5 7" id="KW-0472">Membrane</keyword>
<evidence type="ECO:0000256" key="7">
    <source>
        <dbReference type="SAM" id="Phobius"/>
    </source>
</evidence>
<keyword evidence="4 7" id="KW-1133">Transmembrane helix</keyword>
<feature type="transmembrane region" description="Helical" evidence="7">
    <location>
        <begin position="259"/>
        <end position="281"/>
    </location>
</feature>
<evidence type="ECO:0000313" key="8">
    <source>
        <dbReference type="EMBL" id="CAE2254567.1"/>
    </source>
</evidence>
<dbReference type="GO" id="GO:0005384">
    <property type="term" value="F:manganese ion transmembrane transporter activity"/>
    <property type="evidence" value="ECO:0007669"/>
    <property type="project" value="InterPro"/>
</dbReference>
<evidence type="ECO:0008006" key="9">
    <source>
        <dbReference type="Google" id="ProtNLM"/>
    </source>
</evidence>
<feature type="region of interest" description="Disordered" evidence="6">
    <location>
        <begin position="1"/>
        <end position="34"/>
    </location>
</feature>
<name>A0A7S4MYN1_9STRA</name>
<evidence type="ECO:0000256" key="4">
    <source>
        <dbReference type="ARBA" id="ARBA00022989"/>
    </source>
</evidence>
<evidence type="ECO:0000256" key="5">
    <source>
        <dbReference type="ARBA" id="ARBA00023136"/>
    </source>
</evidence>
<comment type="similarity">
    <text evidence="2">Belongs to the CCC1 family.</text>
</comment>
<sequence>MADEEAVENTSLLADESKETAVNPSGARKAYEGLDTDASKNFHDTRVIEESTENHKTEGGLLKPMIFGGLDGILTSFAIVAGAAGGSLSTSVILILGFSNIFADALSMGVGEFLSSKAENEWILSERERENWEMENYPEGEIREMVDIYVSRGMERDDAEMVIKTMSKYQDFFVDVMMAEELQLQVPEDDYQMENFKEGVVMFCSFATFGAFPLLGYAIIPAAFPYLGEDALFTCACIVTGIVLFCMGCVKSNFGSHHWFWCGMETLLLGGACAAIAYTIGQFVDGLVGDE</sequence>
<feature type="transmembrane region" description="Helical" evidence="7">
    <location>
        <begin position="231"/>
        <end position="250"/>
    </location>
</feature>